<keyword evidence="1" id="KW-0472">Membrane</keyword>
<gene>
    <name evidence="2" type="ORF">A2654_01180</name>
</gene>
<proteinExistence type="predicted"/>
<sequence>MQELTPSTQRLINRYQEWSRSLQPKEEVSTISVDEVASRVASFYEKIRGVIDWREEHLLRKTAIERILKRRLFLKKNLNKDENIAEPFIHELIRGGHFPNETIPESKIAETQKVIDKYVFSLENSPAPKKEKAKMYLYDWLFGVAACEIEEILSLSLKENALIDFMMEVMKEGIRIKERAGMPSINENEADTQLYIAVQRALFKLDEPTITYHLLRRWYPDWTNLPHPALNEISSNIYQIWKKIENALKHPLSEKFYAVCERYDTPYLILGDIVAQNPSAAYENLKNPDALESKIKEAYGLRLKKVRQKMSRAAVYSTLSIFLTKVLIAIAIEVPFDKYVTQQFDYMTSALSVIAPPILMFFLVLSIHPPSKHNEDLVIMEVMKIAYGKEKKDIYGIKPSPRRGLILNLFMGVFYLASFVVSYGLIVWGLQKLHFSVLSVVIFLLFVSMISFAGVKIRQRAKELVVEKEKDTFFNSLIDLFSLPIIQVGRWLSNQWTKYNAVAVIFNSLLDMPFQLFVEFLEQWRFFLKEKKEKIH</sequence>
<keyword evidence="1" id="KW-1133">Transmembrane helix</keyword>
<feature type="transmembrane region" description="Helical" evidence="1">
    <location>
        <begin position="344"/>
        <end position="365"/>
    </location>
</feature>
<dbReference type="Proteomes" id="UP000178721">
    <property type="component" value="Unassembled WGS sequence"/>
</dbReference>
<accession>A0A1G2E2N3</accession>
<dbReference type="AlphaFoldDB" id="A0A1G2E2N3"/>
<keyword evidence="1" id="KW-0812">Transmembrane</keyword>
<feature type="transmembrane region" description="Helical" evidence="1">
    <location>
        <begin position="405"/>
        <end position="427"/>
    </location>
</feature>
<name>A0A1G2E2N3_9BACT</name>
<reference evidence="2 3" key="1">
    <citation type="journal article" date="2016" name="Nat. Commun.">
        <title>Thousands of microbial genomes shed light on interconnected biogeochemical processes in an aquifer system.</title>
        <authorList>
            <person name="Anantharaman K."/>
            <person name="Brown C.T."/>
            <person name="Hug L.A."/>
            <person name="Sharon I."/>
            <person name="Castelle C.J."/>
            <person name="Probst A.J."/>
            <person name="Thomas B.C."/>
            <person name="Singh A."/>
            <person name="Wilkins M.J."/>
            <person name="Karaoz U."/>
            <person name="Brodie E.L."/>
            <person name="Williams K.H."/>
            <person name="Hubbard S.S."/>
            <person name="Banfield J.F."/>
        </authorList>
    </citation>
    <scope>NUCLEOTIDE SEQUENCE [LARGE SCALE GENOMIC DNA]</scope>
</reference>
<evidence type="ECO:0000256" key="1">
    <source>
        <dbReference type="SAM" id="Phobius"/>
    </source>
</evidence>
<evidence type="ECO:0000313" key="3">
    <source>
        <dbReference type="Proteomes" id="UP000178721"/>
    </source>
</evidence>
<protein>
    <submittedName>
        <fullName evidence="2">Uncharacterized protein</fullName>
    </submittedName>
</protein>
<dbReference type="EMBL" id="MHMA01000025">
    <property type="protein sequence ID" value="OGZ20106.1"/>
    <property type="molecule type" value="Genomic_DNA"/>
</dbReference>
<evidence type="ECO:0000313" key="2">
    <source>
        <dbReference type="EMBL" id="OGZ20106.1"/>
    </source>
</evidence>
<organism evidence="2 3">
    <name type="scientific">Candidatus Nealsonbacteria bacterium RIFCSPHIGHO2_01_FULL_43_31</name>
    <dbReference type="NCBI Taxonomy" id="1801665"/>
    <lineage>
        <taxon>Bacteria</taxon>
        <taxon>Candidatus Nealsoniibacteriota</taxon>
    </lineage>
</organism>
<feature type="transmembrane region" description="Helical" evidence="1">
    <location>
        <begin position="313"/>
        <end position="332"/>
    </location>
</feature>
<comment type="caution">
    <text evidence="2">The sequence shown here is derived from an EMBL/GenBank/DDBJ whole genome shotgun (WGS) entry which is preliminary data.</text>
</comment>
<feature type="transmembrane region" description="Helical" evidence="1">
    <location>
        <begin position="433"/>
        <end position="453"/>
    </location>
</feature>